<dbReference type="Pfam" id="PF02932">
    <property type="entry name" value="Neur_chan_memb"/>
    <property type="match status" value="1"/>
</dbReference>
<evidence type="ECO:0000256" key="4">
    <source>
        <dbReference type="ARBA" id="ARBA00022692"/>
    </source>
</evidence>
<dbReference type="Proteomes" id="UP000594262">
    <property type="component" value="Unplaced"/>
</dbReference>
<evidence type="ECO:0000256" key="10">
    <source>
        <dbReference type="ARBA" id="ARBA00023170"/>
    </source>
</evidence>
<keyword evidence="11" id="KW-0325">Glycoprotein</keyword>
<dbReference type="InterPro" id="IPR002394">
    <property type="entry name" value="Nicotinic_acetylcholine_rcpt"/>
</dbReference>
<dbReference type="RefSeq" id="XP_066926670.1">
    <property type="nucleotide sequence ID" value="XM_067070569.1"/>
</dbReference>
<dbReference type="SUPFAM" id="SSF90112">
    <property type="entry name" value="Neurotransmitter-gated ion-channel transmembrane pore"/>
    <property type="match status" value="1"/>
</dbReference>
<feature type="transmembrane region" description="Helical" evidence="15">
    <location>
        <begin position="235"/>
        <end position="254"/>
    </location>
</feature>
<protein>
    <submittedName>
        <fullName evidence="18">Uncharacterized protein</fullName>
    </submittedName>
</protein>
<evidence type="ECO:0000256" key="13">
    <source>
        <dbReference type="ARBA" id="ARBA00023303"/>
    </source>
</evidence>
<dbReference type="EnsemblMetazoa" id="CLYHEMT020357.1">
    <property type="protein sequence ID" value="CLYHEMP020357.1"/>
    <property type="gene ID" value="CLYHEMG020357"/>
</dbReference>
<keyword evidence="19" id="KW-1185">Reference proteome</keyword>
<accession>A0A7M6DPK9</accession>
<dbReference type="PROSITE" id="PS00236">
    <property type="entry name" value="NEUROTR_ION_CHANNEL"/>
    <property type="match status" value="1"/>
</dbReference>
<evidence type="ECO:0000256" key="6">
    <source>
        <dbReference type="ARBA" id="ARBA00023018"/>
    </source>
</evidence>
<comment type="similarity">
    <text evidence="1">Belongs to the ligand-gated ion channel (TC 1.A.9) family. Acetylcholine receptor (TC 1.A.9.1) subfamily.</text>
</comment>
<evidence type="ECO:0000256" key="7">
    <source>
        <dbReference type="ARBA" id="ARBA00023065"/>
    </source>
</evidence>
<keyword evidence="8 15" id="KW-0472">Membrane</keyword>
<dbReference type="CDD" id="cd19051">
    <property type="entry name" value="LGIC_TM_cation"/>
    <property type="match status" value="1"/>
</dbReference>
<evidence type="ECO:0000256" key="5">
    <source>
        <dbReference type="ARBA" id="ARBA00022989"/>
    </source>
</evidence>
<keyword evidence="12" id="KW-1071">Ligand-gated ion channel</keyword>
<dbReference type="GeneID" id="136814064"/>
<name>A0A7M6DPK9_9CNID</name>
<evidence type="ECO:0000313" key="19">
    <source>
        <dbReference type="Proteomes" id="UP000594262"/>
    </source>
</evidence>
<evidence type="ECO:0000256" key="2">
    <source>
        <dbReference type="ARBA" id="ARBA00022448"/>
    </source>
</evidence>
<dbReference type="InterPro" id="IPR036734">
    <property type="entry name" value="Neur_chan_lig-bd_sf"/>
</dbReference>
<dbReference type="CDD" id="cd18997">
    <property type="entry name" value="LGIC_ECD_nAChR"/>
    <property type="match status" value="1"/>
</dbReference>
<dbReference type="InterPro" id="IPR006201">
    <property type="entry name" value="Neur_channel"/>
</dbReference>
<comment type="subcellular location">
    <subcellularLocation>
        <location evidence="14">Synaptic cell membrane</location>
        <topology evidence="14">Multi-pass membrane protein</topology>
    </subcellularLocation>
</comment>
<sequence length="480" mass="55543">MKKEITFVFIIVVLLDVVSCNDAELRLFEKLFTGYNNKVRPINDKSKPVNTTLDIAYVQLVQLDDREQTLISNVWVRQNWQNDKLTWDPKDFDNITVINVHPSKVWLPDVILYNNAKSGVGAGMMYRFKTKVSIFHNGLNKWYAPAIVRSSCSIDIKNFPFDEQKCDLEFGSWTYNGYELDLFYANDKADTSFYLASAEFDLISAKAKRFVKRYECCPEPYPNIIYTVHVRRQPGFFLFNVIIPSMVITFFAILTFSSPPNVGERISLAIESFLSLSFLCMMVADSIPVNSDVSPLITNFLMVCMMLISLALVFNMISMNLTGTKPVPRWLHTLAFVYIGPLVGYCRDTNATTNSLGRFFSSRVPSKIENKVRFMIHKLHTQLSEKKLYYGEKMLRHLCRSEHCMPQNREEVLHEEERQNMRQILKRSSVENNQKFNRDFWRCIAQTVDRVCVVSFSTSFLFVSAAVLMKGYGHQLELQK</sequence>
<keyword evidence="2 15" id="KW-0813">Transport</keyword>
<dbReference type="Pfam" id="PF02931">
    <property type="entry name" value="Neur_chan_LBD"/>
    <property type="match status" value="1"/>
</dbReference>
<evidence type="ECO:0000256" key="8">
    <source>
        <dbReference type="ARBA" id="ARBA00023136"/>
    </source>
</evidence>
<dbReference type="AlphaFoldDB" id="A0A7M6DPK9"/>
<evidence type="ECO:0000256" key="9">
    <source>
        <dbReference type="ARBA" id="ARBA00023157"/>
    </source>
</evidence>
<dbReference type="PRINTS" id="PR00254">
    <property type="entry name" value="NICOTINICR"/>
</dbReference>
<dbReference type="InterPro" id="IPR006029">
    <property type="entry name" value="Neurotrans-gated_channel_TM"/>
</dbReference>
<evidence type="ECO:0000256" key="15">
    <source>
        <dbReference type="RuleBase" id="RU000687"/>
    </source>
</evidence>
<dbReference type="GO" id="GO:0022848">
    <property type="term" value="F:acetylcholine-gated monoatomic cation-selective channel activity"/>
    <property type="evidence" value="ECO:0007669"/>
    <property type="project" value="InterPro"/>
</dbReference>
<feature type="transmembrane region" description="Helical" evidence="15">
    <location>
        <begin position="266"/>
        <end position="284"/>
    </location>
</feature>
<keyword evidence="6" id="KW-0770">Synapse</keyword>
<organism evidence="18 19">
    <name type="scientific">Clytia hemisphaerica</name>
    <dbReference type="NCBI Taxonomy" id="252671"/>
    <lineage>
        <taxon>Eukaryota</taxon>
        <taxon>Metazoa</taxon>
        <taxon>Cnidaria</taxon>
        <taxon>Hydrozoa</taxon>
        <taxon>Hydroidolina</taxon>
        <taxon>Leptothecata</taxon>
        <taxon>Obeliida</taxon>
        <taxon>Clytiidae</taxon>
        <taxon>Clytia</taxon>
    </lineage>
</organism>
<dbReference type="GO" id="GO:0004888">
    <property type="term" value="F:transmembrane signaling receptor activity"/>
    <property type="evidence" value="ECO:0007669"/>
    <property type="project" value="InterPro"/>
</dbReference>
<keyword evidence="4 15" id="KW-0812">Transmembrane</keyword>
<evidence type="ECO:0000256" key="1">
    <source>
        <dbReference type="ARBA" id="ARBA00009237"/>
    </source>
</evidence>
<feature type="domain" description="Neurotransmitter-gated ion-channel transmembrane" evidence="17">
    <location>
        <begin position="241"/>
        <end position="465"/>
    </location>
</feature>
<evidence type="ECO:0000259" key="17">
    <source>
        <dbReference type="Pfam" id="PF02932"/>
    </source>
</evidence>
<feature type="signal peptide" evidence="15">
    <location>
        <begin position="1"/>
        <end position="20"/>
    </location>
</feature>
<reference evidence="18" key="1">
    <citation type="submission" date="2021-01" db="UniProtKB">
        <authorList>
            <consortium name="EnsemblMetazoa"/>
        </authorList>
    </citation>
    <scope>IDENTIFICATION</scope>
</reference>
<dbReference type="PANTHER" id="PTHR18945">
    <property type="entry name" value="NEUROTRANSMITTER GATED ION CHANNEL"/>
    <property type="match status" value="1"/>
</dbReference>
<feature type="transmembrane region" description="Helical" evidence="15">
    <location>
        <begin position="296"/>
        <end position="317"/>
    </location>
</feature>
<keyword evidence="7 15" id="KW-0406">Ion transport</keyword>
<dbReference type="PRINTS" id="PR00252">
    <property type="entry name" value="NRIONCHANNEL"/>
</dbReference>
<dbReference type="InterPro" id="IPR036719">
    <property type="entry name" value="Neuro-gated_channel_TM_sf"/>
</dbReference>
<keyword evidence="9" id="KW-1015">Disulfide bond</keyword>
<evidence type="ECO:0000256" key="3">
    <source>
        <dbReference type="ARBA" id="ARBA00022475"/>
    </source>
</evidence>
<evidence type="ECO:0000256" key="11">
    <source>
        <dbReference type="ARBA" id="ARBA00023180"/>
    </source>
</evidence>
<dbReference type="InterPro" id="IPR018000">
    <property type="entry name" value="Neurotransmitter_ion_chnl_CS"/>
</dbReference>
<dbReference type="FunFam" id="2.70.170.10:FF:000016">
    <property type="entry name" value="Nicotinic acetylcholine receptor subunit"/>
    <property type="match status" value="1"/>
</dbReference>
<feature type="chain" id="PRO_5029947460" evidence="15">
    <location>
        <begin position="21"/>
        <end position="480"/>
    </location>
</feature>
<evidence type="ECO:0000256" key="12">
    <source>
        <dbReference type="ARBA" id="ARBA00023286"/>
    </source>
</evidence>
<dbReference type="InterPro" id="IPR006202">
    <property type="entry name" value="Neur_chan_lig-bd"/>
</dbReference>
<evidence type="ECO:0000313" key="18">
    <source>
        <dbReference type="EnsemblMetazoa" id="CLYHEMP020357.1"/>
    </source>
</evidence>
<dbReference type="Gene3D" id="1.20.58.390">
    <property type="entry name" value="Neurotransmitter-gated ion-channel transmembrane domain"/>
    <property type="match status" value="1"/>
</dbReference>
<dbReference type="RefSeq" id="XP_066926665.1">
    <property type="nucleotide sequence ID" value="XM_067070564.1"/>
</dbReference>
<dbReference type="OrthoDB" id="5975154at2759"/>
<keyword evidence="3" id="KW-1003">Cell membrane</keyword>
<evidence type="ECO:0000256" key="14">
    <source>
        <dbReference type="ARBA" id="ARBA00034099"/>
    </source>
</evidence>
<keyword evidence="10" id="KW-0675">Receptor</keyword>
<feature type="transmembrane region" description="Helical" evidence="15">
    <location>
        <begin position="451"/>
        <end position="472"/>
    </location>
</feature>
<dbReference type="Gene3D" id="2.70.170.10">
    <property type="entry name" value="Neurotransmitter-gated ion-channel ligand-binding domain"/>
    <property type="match status" value="1"/>
</dbReference>
<dbReference type="GO" id="GO:0045211">
    <property type="term" value="C:postsynaptic membrane"/>
    <property type="evidence" value="ECO:0007669"/>
    <property type="project" value="InterPro"/>
</dbReference>
<evidence type="ECO:0000259" key="16">
    <source>
        <dbReference type="Pfam" id="PF02931"/>
    </source>
</evidence>
<dbReference type="InterPro" id="IPR038050">
    <property type="entry name" value="Neuro_actylchol_rec"/>
</dbReference>
<proteinExistence type="inferred from homology"/>
<feature type="domain" description="Neurotransmitter-gated ion-channel ligand-binding" evidence="16">
    <location>
        <begin position="26"/>
        <end position="234"/>
    </location>
</feature>
<keyword evidence="13 15" id="KW-0407">Ion channel</keyword>
<dbReference type="SUPFAM" id="SSF63712">
    <property type="entry name" value="Nicotinic receptor ligand binding domain-like"/>
    <property type="match status" value="1"/>
</dbReference>
<keyword evidence="15" id="KW-0732">Signal</keyword>
<keyword evidence="5 15" id="KW-1133">Transmembrane helix</keyword>